<dbReference type="CDD" id="cd02440">
    <property type="entry name" value="AdoMet_MTases"/>
    <property type="match status" value="1"/>
</dbReference>
<gene>
    <name evidence="5 8" type="primary">prmC</name>
    <name evidence="8" type="ORF">CCE28_16085</name>
</gene>
<comment type="similarity">
    <text evidence="5">Belongs to the protein N5-glutamine methyltransferase family. PrmC subfamily.</text>
</comment>
<evidence type="ECO:0000256" key="5">
    <source>
        <dbReference type="HAMAP-Rule" id="MF_02126"/>
    </source>
</evidence>
<proteinExistence type="inferred from homology"/>
<dbReference type="PROSITE" id="PS00092">
    <property type="entry name" value="N6_MTASE"/>
    <property type="match status" value="1"/>
</dbReference>
<dbReference type="InterPro" id="IPR019874">
    <property type="entry name" value="RF_methyltr_PrmC"/>
</dbReference>
<dbReference type="RefSeq" id="WP_095134758.1">
    <property type="nucleotide sequence ID" value="NZ_NIBG01000017.1"/>
</dbReference>
<feature type="binding site" evidence="5">
    <location>
        <begin position="119"/>
        <end position="123"/>
    </location>
    <ligand>
        <name>S-adenosyl-L-methionine</name>
        <dbReference type="ChEBI" id="CHEBI:59789"/>
    </ligand>
</feature>
<dbReference type="InterPro" id="IPR050320">
    <property type="entry name" value="N5-glutamine_MTase"/>
</dbReference>
<evidence type="ECO:0000259" key="6">
    <source>
        <dbReference type="Pfam" id="PF05175"/>
    </source>
</evidence>
<feature type="binding site" evidence="5">
    <location>
        <begin position="189"/>
        <end position="192"/>
    </location>
    <ligand>
        <name>substrate</name>
    </ligand>
</feature>
<organism evidence="8 9">
    <name type="scientific">Anaeromicrobium sediminis</name>
    <dbReference type="NCBI Taxonomy" id="1478221"/>
    <lineage>
        <taxon>Bacteria</taxon>
        <taxon>Bacillati</taxon>
        <taxon>Bacillota</taxon>
        <taxon>Clostridia</taxon>
        <taxon>Peptostreptococcales</taxon>
        <taxon>Thermotaleaceae</taxon>
        <taxon>Anaeromicrobium</taxon>
    </lineage>
</organism>
<dbReference type="InterPro" id="IPR040758">
    <property type="entry name" value="PrmC_N"/>
</dbReference>
<keyword evidence="9" id="KW-1185">Reference proteome</keyword>
<dbReference type="Pfam" id="PF17827">
    <property type="entry name" value="PrmC_N"/>
    <property type="match status" value="1"/>
</dbReference>
<reference evidence="8 9" key="1">
    <citation type="submission" date="2017-06" db="EMBL/GenBank/DDBJ databases">
        <title>Draft genome sequence of anaerobic fermentative bacterium Anaeromicrobium sediminis DY2726D isolated from West Pacific Ocean sediments.</title>
        <authorList>
            <person name="Zeng X."/>
        </authorList>
    </citation>
    <scope>NUCLEOTIDE SEQUENCE [LARGE SCALE GENOMIC DNA]</scope>
    <source>
        <strain evidence="8 9">DY2726D</strain>
    </source>
</reference>
<dbReference type="InterPro" id="IPR002052">
    <property type="entry name" value="DNA_methylase_N6_adenine_CS"/>
</dbReference>
<dbReference type="SUPFAM" id="SSF53335">
    <property type="entry name" value="S-adenosyl-L-methionine-dependent methyltransferases"/>
    <property type="match status" value="1"/>
</dbReference>
<keyword evidence="1 5" id="KW-0489">Methyltransferase</keyword>
<dbReference type="NCBIfam" id="TIGR00536">
    <property type="entry name" value="hemK_fam"/>
    <property type="match status" value="1"/>
</dbReference>
<dbReference type="EMBL" id="NIBG01000017">
    <property type="protein sequence ID" value="PAB58314.1"/>
    <property type="molecule type" value="Genomic_DNA"/>
</dbReference>
<dbReference type="GO" id="GO:0003676">
    <property type="term" value="F:nucleic acid binding"/>
    <property type="evidence" value="ECO:0007669"/>
    <property type="project" value="InterPro"/>
</dbReference>
<evidence type="ECO:0000313" key="9">
    <source>
        <dbReference type="Proteomes" id="UP000216024"/>
    </source>
</evidence>
<evidence type="ECO:0000256" key="2">
    <source>
        <dbReference type="ARBA" id="ARBA00022679"/>
    </source>
</evidence>
<evidence type="ECO:0000256" key="1">
    <source>
        <dbReference type="ARBA" id="ARBA00022603"/>
    </source>
</evidence>
<dbReference type="InterPro" id="IPR029063">
    <property type="entry name" value="SAM-dependent_MTases_sf"/>
</dbReference>
<protein>
    <recommendedName>
        <fullName evidence="5">Release factor glutamine methyltransferase</fullName>
        <shortName evidence="5">RF MTase</shortName>
        <ecNumber evidence="5">2.1.1.297</ecNumber>
    </recommendedName>
    <alternativeName>
        <fullName evidence="5">N5-glutamine methyltransferase PrmC</fullName>
    </alternativeName>
    <alternativeName>
        <fullName evidence="5">Protein-(glutamine-N5) MTase PrmC</fullName>
    </alternativeName>
    <alternativeName>
        <fullName evidence="5">Protein-glutamine N-methyltransferase PrmC</fullName>
    </alternativeName>
</protein>
<evidence type="ECO:0000256" key="3">
    <source>
        <dbReference type="ARBA" id="ARBA00022691"/>
    </source>
</evidence>
<keyword evidence="3 5" id="KW-0949">S-adenosyl-L-methionine</keyword>
<dbReference type="NCBIfam" id="TIGR03534">
    <property type="entry name" value="RF_mod_PrmC"/>
    <property type="match status" value="1"/>
</dbReference>
<dbReference type="Gene3D" id="3.40.50.150">
    <property type="entry name" value="Vaccinia Virus protein VP39"/>
    <property type="match status" value="1"/>
</dbReference>
<dbReference type="PANTHER" id="PTHR18895">
    <property type="entry name" value="HEMK METHYLTRANSFERASE"/>
    <property type="match status" value="1"/>
</dbReference>
<dbReference type="PANTHER" id="PTHR18895:SF74">
    <property type="entry name" value="MTRF1L RELEASE FACTOR GLUTAMINE METHYLTRANSFERASE"/>
    <property type="match status" value="1"/>
</dbReference>
<dbReference type="Proteomes" id="UP000216024">
    <property type="component" value="Unassembled WGS sequence"/>
</dbReference>
<sequence length="286" mass="32486">MVTIKEALELGFENLERVRTPLLDAEVLLCNIIKKDRLFLIINKNNILSEDEYSKYMESIEKRKSGIPLQYITNNQEFMGMDFYVETGVLVPRPDTEILVEAVIDWAKKNETKSILELGVGSGAVIISLGKFTNATELYGVDISDIPLKVAGKNAKNNLREKEIKFLKGDLFTPIDEDSMKKLDIIVSNPPYIPKKHIDDLQIEVSKYEPRLALDGGEDGLDFYRKIVRMSPNYLREEGLVAFEVGHDQGQLVADLFKNDGRYENIEKIKDLSGIERVVMATLIKK</sequence>
<comment type="function">
    <text evidence="5">Methylates the class 1 translation termination release factors RF1/PrfA and RF2/PrfB on the glutamine residue of the universally conserved GGQ motif.</text>
</comment>
<dbReference type="OrthoDB" id="9800643at2"/>
<evidence type="ECO:0000313" key="8">
    <source>
        <dbReference type="EMBL" id="PAB58314.1"/>
    </source>
</evidence>
<feature type="domain" description="Release factor glutamine methyltransferase N-terminal" evidence="7">
    <location>
        <begin position="6"/>
        <end position="73"/>
    </location>
</feature>
<dbReference type="InterPro" id="IPR004556">
    <property type="entry name" value="HemK-like"/>
</dbReference>
<feature type="binding site" evidence="5">
    <location>
        <position position="142"/>
    </location>
    <ligand>
        <name>S-adenosyl-L-methionine</name>
        <dbReference type="ChEBI" id="CHEBI:59789"/>
    </ligand>
</feature>
<name>A0A267MFF5_9FIRM</name>
<dbReference type="GO" id="GO:0032259">
    <property type="term" value="P:methylation"/>
    <property type="evidence" value="ECO:0007669"/>
    <property type="project" value="UniProtKB-KW"/>
</dbReference>
<feature type="domain" description="Methyltransferase small" evidence="6">
    <location>
        <begin position="108"/>
        <end position="197"/>
    </location>
</feature>
<keyword evidence="2 5" id="KW-0808">Transferase</keyword>
<dbReference type="Pfam" id="PF05175">
    <property type="entry name" value="MTS"/>
    <property type="match status" value="1"/>
</dbReference>
<evidence type="ECO:0000256" key="4">
    <source>
        <dbReference type="ARBA" id="ARBA00048391"/>
    </source>
</evidence>
<feature type="binding site" evidence="5">
    <location>
        <position position="189"/>
    </location>
    <ligand>
        <name>S-adenosyl-L-methionine</name>
        <dbReference type="ChEBI" id="CHEBI:59789"/>
    </ligand>
</feature>
<dbReference type="GO" id="GO:0102559">
    <property type="term" value="F:peptide chain release factor N(5)-glutamine methyltransferase activity"/>
    <property type="evidence" value="ECO:0007669"/>
    <property type="project" value="UniProtKB-EC"/>
</dbReference>
<dbReference type="InterPro" id="IPR007848">
    <property type="entry name" value="Small_mtfrase_dom"/>
</dbReference>
<comment type="caution">
    <text evidence="8">The sequence shown here is derived from an EMBL/GenBank/DDBJ whole genome shotgun (WGS) entry which is preliminary data.</text>
</comment>
<dbReference type="EC" id="2.1.1.297" evidence="5"/>
<dbReference type="Gene3D" id="1.10.8.10">
    <property type="entry name" value="DNA helicase RuvA subunit, C-terminal domain"/>
    <property type="match status" value="1"/>
</dbReference>
<comment type="caution">
    <text evidence="5">Lacks conserved residue(s) required for the propagation of feature annotation.</text>
</comment>
<dbReference type="AlphaFoldDB" id="A0A267MFF5"/>
<dbReference type="HAMAP" id="MF_02126">
    <property type="entry name" value="RF_methyltr_PrmC"/>
    <property type="match status" value="1"/>
</dbReference>
<comment type="catalytic activity">
    <reaction evidence="4 5">
        <text>L-glutaminyl-[peptide chain release factor] + S-adenosyl-L-methionine = N(5)-methyl-L-glutaminyl-[peptide chain release factor] + S-adenosyl-L-homocysteine + H(+)</text>
        <dbReference type="Rhea" id="RHEA:42896"/>
        <dbReference type="Rhea" id="RHEA-COMP:10271"/>
        <dbReference type="Rhea" id="RHEA-COMP:10272"/>
        <dbReference type="ChEBI" id="CHEBI:15378"/>
        <dbReference type="ChEBI" id="CHEBI:30011"/>
        <dbReference type="ChEBI" id="CHEBI:57856"/>
        <dbReference type="ChEBI" id="CHEBI:59789"/>
        <dbReference type="ChEBI" id="CHEBI:61891"/>
        <dbReference type="EC" id="2.1.1.297"/>
    </reaction>
</comment>
<evidence type="ECO:0000259" key="7">
    <source>
        <dbReference type="Pfam" id="PF17827"/>
    </source>
</evidence>
<accession>A0A267MFF5</accession>